<dbReference type="OrthoDB" id="1450at10239"/>
<dbReference type="SUPFAM" id="SSF58046">
    <property type="entry name" value="Fibritin"/>
    <property type="match status" value="2"/>
</dbReference>
<feature type="coiled-coil region" evidence="1">
    <location>
        <begin position="429"/>
        <end position="456"/>
    </location>
</feature>
<proteinExistence type="predicted"/>
<name>A0A060BN42_9CAUD</name>
<dbReference type="KEGG" id="vg:19524719"/>
<dbReference type="PRINTS" id="PR01880">
    <property type="entry name" value="FIBRITIN"/>
</dbReference>
<dbReference type="RefSeq" id="YP_009037598.2">
    <property type="nucleotide sequence ID" value="NC_024124.2"/>
</dbReference>
<sequence length="482" mass="51698">MTDITLVDLPYVDGPPDAGQSRIEWIKNDEEITGADTKYGSEGVMNRPIVEVQRNVEALDVNIKTIASSLNTANEDIKAIQGILDVSGDVDALAQIGQNTQDIDVIKVTVQTHASELNDLNEHIDANTDDIGVYNQETDSVYRTVRNDLLWIKNELGQYTGQDINGVPTPGNDSTGMKRRIMTNSSVIVDHGVRLTDLETKFADSDVGSLTVEVEHLREEMGPRTSFTTPVFSRLSGIDLTLSRQNADLDGIKQSIGYPNTTSIITTTNANSSAINDINLELNQSGGIKPRLTTVETAIGADDLPTTIQGRIKLNTDAIGALNTVVGSDSSSGLRFNVSWLNNVVGVDASGGKPEPDGSLLYRTRELEGTISGLSNDIQNIQTDVGTNSTGIKGSVNTLNTLINGTNPNGSTVEERGILPTVKSHDTTINGLTSRIATLETDLAAAEAEIQTLKEAGYIEDAPSDGKFYVRKDGAWVELPTA</sequence>
<dbReference type="Proteomes" id="UP000019733">
    <property type="component" value="Segment"/>
</dbReference>
<dbReference type="InterPro" id="IPR012473">
    <property type="entry name" value="Fibritin_C"/>
</dbReference>
<organism evidence="3 4">
    <name type="scientific">Escherichia phage vB_EcoM_JS09</name>
    <dbReference type="NCBI Taxonomy" id="1430444"/>
    <lineage>
        <taxon>Viruses</taxon>
        <taxon>Duplodnaviria</taxon>
        <taxon>Heunggongvirae</taxon>
        <taxon>Uroviricota</taxon>
        <taxon>Caudoviricetes</taxon>
        <taxon>Pantevenvirales</taxon>
        <taxon>Straboviridae</taxon>
        <taxon>Tevenvirinae</taxon>
        <taxon>Mosigvirus</taxon>
        <taxon>Mosigvirus JS09</taxon>
    </lineage>
</organism>
<gene>
    <name evidence="3" type="ORF">JS09_011</name>
</gene>
<dbReference type="Pfam" id="PF07921">
    <property type="entry name" value="Fibritin_C"/>
    <property type="match status" value="1"/>
</dbReference>
<accession>A0A060BN42</accession>
<dbReference type="GeneID" id="19524719"/>
<reference evidence="3" key="1">
    <citation type="submission" date="2015-07" db="EMBL/GenBank/DDBJ databases">
        <title>Isolation and characterization of a novel lytic T4-like coliphage vB_EcoM_JS09 infecting APEC.</title>
        <authorList>
            <person name="Zhou Y."/>
            <person name="Bao H.D."/>
            <person name="Zhang H."/>
            <person name="Wang R."/>
        </authorList>
    </citation>
    <scope>NUCLEOTIDE SEQUENCE</scope>
</reference>
<keyword evidence="1" id="KW-0175">Coiled coil</keyword>
<feature type="domain" description="Fibritin C-terminal" evidence="2">
    <location>
        <begin position="373"/>
        <end position="481"/>
    </location>
</feature>
<dbReference type="EMBL" id="KF582788">
    <property type="protein sequence ID" value="AIA79959.2"/>
    <property type="molecule type" value="Genomic_DNA"/>
</dbReference>
<evidence type="ECO:0000313" key="4">
    <source>
        <dbReference type="Proteomes" id="UP000019733"/>
    </source>
</evidence>
<keyword evidence="4" id="KW-1185">Reference proteome</keyword>
<dbReference type="Gene3D" id="1.20.5.320">
    <property type="entry name" value="6-Phosphogluconate Dehydrogenase, domain 3"/>
    <property type="match status" value="2"/>
</dbReference>
<evidence type="ECO:0000313" key="3">
    <source>
        <dbReference type="EMBL" id="AIA79959.2"/>
    </source>
</evidence>
<evidence type="ECO:0000256" key="1">
    <source>
        <dbReference type="SAM" id="Coils"/>
    </source>
</evidence>
<protein>
    <submittedName>
        <fullName evidence="3">Fibritin</fullName>
    </submittedName>
</protein>
<evidence type="ECO:0000259" key="2">
    <source>
        <dbReference type="Pfam" id="PF07921"/>
    </source>
</evidence>